<dbReference type="EMBL" id="JAFGDB010000075">
    <property type="protein sequence ID" value="MBN2067687.1"/>
    <property type="molecule type" value="Genomic_DNA"/>
</dbReference>
<protein>
    <submittedName>
        <fullName evidence="2">Uncharacterized protein</fullName>
    </submittedName>
</protein>
<dbReference type="AlphaFoldDB" id="A0A938YX10"/>
<keyword evidence="1" id="KW-0175">Coiled coil</keyword>
<accession>A0A938YX10</accession>
<feature type="coiled-coil region" evidence="1">
    <location>
        <begin position="122"/>
        <end position="149"/>
    </location>
</feature>
<sequence>DGLARDPYDLRKKWILPQSFVDSLLRDAIRRKLLPKMLEDRALIPLTELAREVGFAERSLHGRKDLETVKIGGKRFVARKEAERFKLRFPVGRKMTLVEEVKLFQRTAYDELKKLGDERIPIEQRRQLKAKLEKQMEEFDKRLETERAKAMLKKGPTKPDFFERNNLDIARARLEILSGLAEGRTVKDRAIKSLMKRIQELQELNEALSH</sequence>
<name>A0A938YX10_9ARCH</name>
<proteinExistence type="predicted"/>
<comment type="caution">
    <text evidence="2">The sequence shown here is derived from an EMBL/GenBank/DDBJ whole genome shotgun (WGS) entry which is preliminary data.</text>
</comment>
<evidence type="ECO:0000256" key="1">
    <source>
        <dbReference type="SAM" id="Coils"/>
    </source>
</evidence>
<evidence type="ECO:0000313" key="3">
    <source>
        <dbReference type="Proteomes" id="UP000809243"/>
    </source>
</evidence>
<gene>
    <name evidence="2" type="ORF">JW744_04425</name>
</gene>
<organism evidence="2 3">
    <name type="scientific">Candidatus Iainarchaeum sp</name>
    <dbReference type="NCBI Taxonomy" id="3101447"/>
    <lineage>
        <taxon>Archaea</taxon>
        <taxon>Candidatus Iainarchaeota</taxon>
        <taxon>Candidatus Iainarchaeia</taxon>
        <taxon>Candidatus Iainarchaeales</taxon>
        <taxon>Candidatus Iainarchaeaceae</taxon>
        <taxon>Candidatus Iainarchaeum</taxon>
    </lineage>
</organism>
<reference evidence="2" key="1">
    <citation type="submission" date="2021-01" db="EMBL/GenBank/DDBJ databases">
        <title>Active Sulfur Cycling in an Early Earth Analoge.</title>
        <authorList>
            <person name="Hahn C.R."/>
            <person name="Youssef N.H."/>
            <person name="Elshahed M."/>
        </authorList>
    </citation>
    <scope>NUCLEOTIDE SEQUENCE</scope>
    <source>
        <strain evidence="2">Zod_Metabat.1151</strain>
    </source>
</reference>
<feature type="non-terminal residue" evidence="2">
    <location>
        <position position="1"/>
    </location>
</feature>
<evidence type="ECO:0000313" key="2">
    <source>
        <dbReference type="EMBL" id="MBN2067687.1"/>
    </source>
</evidence>
<dbReference type="Proteomes" id="UP000809243">
    <property type="component" value="Unassembled WGS sequence"/>
</dbReference>